<organism evidence="2">
    <name type="scientific">Drosophila melanogaster</name>
    <name type="common">Fruit fly</name>
    <dbReference type="NCBI Taxonomy" id="7227"/>
    <lineage>
        <taxon>Eukaryota</taxon>
        <taxon>Metazoa</taxon>
        <taxon>Ecdysozoa</taxon>
        <taxon>Arthropoda</taxon>
        <taxon>Hexapoda</taxon>
        <taxon>Insecta</taxon>
        <taxon>Pterygota</taxon>
        <taxon>Neoptera</taxon>
        <taxon>Endopterygota</taxon>
        <taxon>Diptera</taxon>
        <taxon>Brachycera</taxon>
        <taxon>Muscomorpha</taxon>
        <taxon>Ephydroidea</taxon>
        <taxon>Drosophilidae</taxon>
        <taxon>Drosophila</taxon>
        <taxon>Sophophora</taxon>
    </lineage>
</organism>
<accession>Q6IG62</accession>
<dbReference type="EMBL" id="BK003904">
    <property type="protein sequence ID" value="DAA02602.1"/>
    <property type="molecule type" value="Genomic_DNA"/>
</dbReference>
<proteinExistence type="predicted"/>
<protein>
    <submittedName>
        <fullName evidence="2">HDC07157</fullName>
    </submittedName>
</protein>
<evidence type="ECO:0000313" key="2">
    <source>
        <dbReference type="EMBL" id="DAA02602.1"/>
    </source>
</evidence>
<dbReference type="AlphaFoldDB" id="Q6IG62"/>
<keyword evidence="1" id="KW-0812">Transmembrane</keyword>
<keyword evidence="1" id="KW-0472">Membrane</keyword>
<reference evidence="2" key="1">
    <citation type="journal article" date="2003" name="Genome Biol.">
        <title>An integrated gene annotation and transcriptional profiling approach towards the full gene content of the Drosophila genome.</title>
        <authorList>
            <person name="Hild M."/>
            <person name="Beckmann B."/>
            <person name="Haas S.A."/>
            <person name="Koch B."/>
            <person name="Solovyev V."/>
            <person name="Busold C."/>
            <person name="Fellenberg K."/>
            <person name="Boutros M."/>
            <person name="Vingron M."/>
            <person name="Sauer F."/>
            <person name="Hoheisel J.D."/>
            <person name="Paro R."/>
        </authorList>
    </citation>
    <scope>NUCLEOTIDE SEQUENCE</scope>
</reference>
<name>Q6IG62_DROME</name>
<sequence>MMKMWPKSSCTDRCSSAAKLLSRSVALQSERSASLRLMPDAPWLMAVGYWALDTGILATIYWILDTGYHWMHTIRLVSPLLIDNDWRP</sequence>
<evidence type="ECO:0000256" key="1">
    <source>
        <dbReference type="SAM" id="Phobius"/>
    </source>
</evidence>
<gene>
    <name evidence="2" type="ORF">HDC07157</name>
</gene>
<feature type="transmembrane region" description="Helical" evidence="1">
    <location>
        <begin position="42"/>
        <end position="64"/>
    </location>
</feature>
<keyword evidence="1" id="KW-1133">Transmembrane helix</keyword>